<dbReference type="CDD" id="cd03215">
    <property type="entry name" value="ABC_Carb_Monos_II"/>
    <property type="match status" value="1"/>
</dbReference>
<evidence type="ECO:0000256" key="1">
    <source>
        <dbReference type="ARBA" id="ARBA00022741"/>
    </source>
</evidence>
<dbReference type="CDD" id="cd03216">
    <property type="entry name" value="ABC_Carb_Monos_I"/>
    <property type="match status" value="1"/>
</dbReference>
<dbReference type="InterPro" id="IPR003593">
    <property type="entry name" value="AAA+_ATPase"/>
</dbReference>
<evidence type="ECO:0000313" key="5">
    <source>
        <dbReference type="Proteomes" id="UP000003280"/>
    </source>
</evidence>
<dbReference type="PROSITE" id="PS50893">
    <property type="entry name" value="ABC_TRANSPORTER_2"/>
    <property type="match status" value="2"/>
</dbReference>
<dbReference type="InterPro" id="IPR017871">
    <property type="entry name" value="ABC_transporter-like_CS"/>
</dbReference>
<dbReference type="HOGENOM" id="CLU_000604_92_0_9"/>
<dbReference type="SUPFAM" id="SSF52540">
    <property type="entry name" value="P-loop containing nucleoside triphosphate hydrolases"/>
    <property type="match status" value="2"/>
</dbReference>
<dbReference type="GO" id="GO:0005524">
    <property type="term" value="F:ATP binding"/>
    <property type="evidence" value="ECO:0007669"/>
    <property type="project" value="UniProtKB-KW"/>
</dbReference>
<accession>E0NKV7</accession>
<name>E0NKV7_9FIRM</name>
<sequence length="502" mass="56305">MLLEMKNISKSYDNVLANDDISLNLNEGEILSIVGENGAGKSTIMKILYGIESKDSGQILIRGEEVNIKSPRDAIKHGIGMVQQHFMLFNPFKVFENIVFGEEPKKGMFFDRQKAREDVVELSKKYGLKINPDQKVEDCPVGIQQRIEILKVLYQNAEIIIFDEPSAVLTPQEVDELLITIKELSKVGKSIILITHKLNEVMAVSDRIFIMKKGKHIATFNKEDTSIEEISYLMVGKKLTENTICDTKKDHVVLDVENVNLNNNGEELLKDLSMKIYGGEIVGIAGVSGNGQSEIIEVLTGLQNVDSGKISIEGREVQNRSVEEIRDAGLAVVPEDRYLWGCAKEADLRETTIMHHHKNERLSNKGILKGKEIDKFTLDVLKKYDIRYGSLDQKAGQLSGGNIQKLIVGRELEQNSKFLIAAEPTRGVDIGAMEEIHNKLLEKREKGDAILLISSELTEILKLSDRIYTIYDGRFNGEFTREEADSEKIGLLMMGGKIVEKN</sequence>
<protein>
    <submittedName>
        <fullName evidence="4">ABC transporter, ATP-binding protein</fullName>
        <ecNumber evidence="4">3.6.3.17</ecNumber>
    </submittedName>
</protein>
<evidence type="ECO:0000259" key="3">
    <source>
        <dbReference type="PROSITE" id="PS50893"/>
    </source>
</evidence>
<dbReference type="InterPro" id="IPR027417">
    <property type="entry name" value="P-loop_NTPase"/>
</dbReference>
<dbReference type="PANTHER" id="PTHR43790:SF4">
    <property type="entry name" value="GUANOSINE IMPORT ATP-BINDING PROTEIN NUPO"/>
    <property type="match status" value="1"/>
</dbReference>
<dbReference type="Gene3D" id="3.40.50.300">
    <property type="entry name" value="P-loop containing nucleotide triphosphate hydrolases"/>
    <property type="match status" value="2"/>
</dbReference>
<keyword evidence="1" id="KW-0547">Nucleotide-binding</keyword>
<feature type="domain" description="ABC transporter" evidence="3">
    <location>
        <begin position="3"/>
        <end position="238"/>
    </location>
</feature>
<dbReference type="STRING" id="862517.HMPREF9225_0796"/>
<comment type="caution">
    <text evidence="4">The sequence shown here is derived from an EMBL/GenBank/DDBJ whole genome shotgun (WGS) entry which is preliminary data.</text>
</comment>
<dbReference type="AlphaFoldDB" id="E0NKV7"/>
<evidence type="ECO:0000313" key="4">
    <source>
        <dbReference type="EMBL" id="EFM25583.1"/>
    </source>
</evidence>
<proteinExistence type="predicted"/>
<organism evidence="4 5">
    <name type="scientific">Peptoniphilus duerdenii ATCC BAA-1640</name>
    <dbReference type="NCBI Taxonomy" id="862517"/>
    <lineage>
        <taxon>Bacteria</taxon>
        <taxon>Bacillati</taxon>
        <taxon>Bacillota</taxon>
        <taxon>Tissierellia</taxon>
        <taxon>Tissierellales</taxon>
        <taxon>Peptoniphilaceae</taxon>
        <taxon>Peptoniphilus</taxon>
    </lineage>
</organism>
<feature type="domain" description="ABC transporter" evidence="3">
    <location>
        <begin position="254"/>
        <end position="497"/>
    </location>
</feature>
<dbReference type="PROSITE" id="PS00211">
    <property type="entry name" value="ABC_TRANSPORTER_1"/>
    <property type="match status" value="1"/>
</dbReference>
<keyword evidence="4" id="KW-0378">Hydrolase</keyword>
<dbReference type="RefSeq" id="WP_008901611.1">
    <property type="nucleotide sequence ID" value="NZ_GL397071.1"/>
</dbReference>
<keyword evidence="5" id="KW-1185">Reference proteome</keyword>
<dbReference type="EMBL" id="AEEH01000031">
    <property type="protein sequence ID" value="EFM25583.1"/>
    <property type="molecule type" value="Genomic_DNA"/>
</dbReference>
<dbReference type="EC" id="3.6.3.17" evidence="4"/>
<dbReference type="GO" id="GO:0016887">
    <property type="term" value="F:ATP hydrolysis activity"/>
    <property type="evidence" value="ECO:0007669"/>
    <property type="project" value="InterPro"/>
</dbReference>
<keyword evidence="2 4" id="KW-0067">ATP-binding</keyword>
<dbReference type="InterPro" id="IPR050107">
    <property type="entry name" value="ABC_carbohydrate_import_ATPase"/>
</dbReference>
<dbReference type="OrthoDB" id="9771863at2"/>
<evidence type="ECO:0000256" key="2">
    <source>
        <dbReference type="ARBA" id="ARBA00022840"/>
    </source>
</evidence>
<gene>
    <name evidence="4" type="primary">rbsA</name>
    <name evidence="4" type="ORF">HMPREF9225_0796</name>
</gene>
<dbReference type="eggNOG" id="COG3845">
    <property type="taxonomic scope" value="Bacteria"/>
</dbReference>
<dbReference type="Pfam" id="PF00005">
    <property type="entry name" value="ABC_tran"/>
    <property type="match status" value="2"/>
</dbReference>
<reference evidence="4 5" key="1">
    <citation type="submission" date="2010-07" db="EMBL/GenBank/DDBJ databases">
        <authorList>
            <person name="Muzny D."/>
            <person name="Qin X."/>
            <person name="Deng J."/>
            <person name="Jiang H."/>
            <person name="Liu Y."/>
            <person name="Qu J."/>
            <person name="Song X.-Z."/>
            <person name="Zhang L."/>
            <person name="Thornton R."/>
            <person name="Coyle M."/>
            <person name="Francisco L."/>
            <person name="Jackson L."/>
            <person name="Javaid M."/>
            <person name="Korchina V."/>
            <person name="Kovar C."/>
            <person name="Mata R."/>
            <person name="Mathew T."/>
            <person name="Ngo R."/>
            <person name="Nguyen L."/>
            <person name="Nguyen N."/>
            <person name="Okwuonu G."/>
            <person name="Ongeri F."/>
            <person name="Pham C."/>
            <person name="Simmons D."/>
            <person name="Wilczek-Boney K."/>
            <person name="Hale W."/>
            <person name="Jakkamsetti A."/>
            <person name="Pham P."/>
            <person name="Ruth R."/>
            <person name="San Lucas F."/>
            <person name="Warren J."/>
            <person name="Zhang J."/>
            <person name="Zhao Z."/>
            <person name="Zhou C."/>
            <person name="Zhu D."/>
            <person name="Lee S."/>
            <person name="Bess C."/>
            <person name="Blankenburg K."/>
            <person name="Forbes L."/>
            <person name="Fu Q."/>
            <person name="Gubbala S."/>
            <person name="Hirani K."/>
            <person name="Jayaseelan J.C."/>
            <person name="Lara F."/>
            <person name="Munidasa M."/>
            <person name="Palculict T."/>
            <person name="Patil S."/>
            <person name="Pu L.-L."/>
            <person name="Saada N."/>
            <person name="Tang L."/>
            <person name="Weissenberger G."/>
            <person name="Zhu Y."/>
            <person name="Hemphill L."/>
            <person name="Shang Y."/>
            <person name="Youmans B."/>
            <person name="Ayvaz T."/>
            <person name="Ross M."/>
            <person name="Santibanez J."/>
            <person name="Aqrawi P."/>
            <person name="Gross S."/>
            <person name="Joshi V."/>
            <person name="Fowler G."/>
            <person name="Nazareth L."/>
            <person name="Reid J."/>
            <person name="Worley K."/>
            <person name="Petrosino J."/>
            <person name="Highlander S."/>
            <person name="Gibbs R."/>
        </authorList>
    </citation>
    <scope>NUCLEOTIDE SEQUENCE [LARGE SCALE GENOMIC DNA]</scope>
    <source>
        <strain evidence="4 5">ATCC BAA-1640</strain>
    </source>
</reference>
<dbReference type="InterPro" id="IPR003439">
    <property type="entry name" value="ABC_transporter-like_ATP-bd"/>
</dbReference>
<dbReference type="PANTHER" id="PTHR43790">
    <property type="entry name" value="CARBOHYDRATE TRANSPORT ATP-BINDING PROTEIN MG119-RELATED"/>
    <property type="match status" value="1"/>
</dbReference>
<dbReference type="Proteomes" id="UP000003280">
    <property type="component" value="Unassembled WGS sequence"/>
</dbReference>
<dbReference type="SMART" id="SM00382">
    <property type="entry name" value="AAA"/>
    <property type="match status" value="1"/>
</dbReference>